<reference evidence="3" key="1">
    <citation type="submission" date="2017-05" db="EMBL/GenBank/DDBJ databases">
        <authorList>
            <person name="Lin X."/>
        </authorList>
    </citation>
    <scope>NUCLEOTIDE SEQUENCE [LARGE SCALE GENOMIC DNA]</scope>
    <source>
        <strain evidence="3">JLT2012</strain>
    </source>
</reference>
<sequence length="264" mass="27399">MKKIVLAGAALATLSALPAYAQTGLEEAESTGIPSDWELSGNVGLFSEYRFRGIDFSDGDLALQGGIDLAHSSGFYVGTWASNLAGFGDFGGSHVEVDLYAGFGGDFGSVGVYDVGVLWYLYPGTDDTDYVELYGSVGADIAGAETTVGIAWAPDQANADDSLYLYGDVGFGIPNTPIALSAHLGYTDGFFGFGGLGTSGVSYDDNYIDYSIGASTDIYGLELGVAYVDTDIDEDREIDLGLAGPGVGSLIADDTVVVSIAYSF</sequence>
<protein>
    <recommendedName>
        <fullName evidence="4">Porin</fullName>
    </recommendedName>
</protein>
<dbReference type="AlphaFoldDB" id="A0A219B6A5"/>
<accession>A0A219B6A5</accession>
<evidence type="ECO:0000313" key="3">
    <source>
        <dbReference type="Proteomes" id="UP000198462"/>
    </source>
</evidence>
<dbReference type="Pfam" id="PF09694">
    <property type="entry name" value="Gcw_chp"/>
    <property type="match status" value="1"/>
</dbReference>
<keyword evidence="3" id="KW-1185">Reference proteome</keyword>
<gene>
    <name evidence="2" type="ORF">B5C34_09360</name>
</gene>
<evidence type="ECO:0008006" key="4">
    <source>
        <dbReference type="Google" id="ProtNLM"/>
    </source>
</evidence>
<keyword evidence="1" id="KW-0732">Signal</keyword>
<dbReference type="InterPro" id="IPR010239">
    <property type="entry name" value="CHP02001"/>
</dbReference>
<evidence type="ECO:0000256" key="1">
    <source>
        <dbReference type="SAM" id="SignalP"/>
    </source>
</evidence>
<dbReference type="EMBL" id="NFZT01000001">
    <property type="protein sequence ID" value="OWV33646.1"/>
    <property type="molecule type" value="Genomic_DNA"/>
</dbReference>
<comment type="caution">
    <text evidence="2">The sequence shown here is derived from an EMBL/GenBank/DDBJ whole genome shotgun (WGS) entry which is preliminary data.</text>
</comment>
<feature type="signal peptide" evidence="1">
    <location>
        <begin position="1"/>
        <end position="21"/>
    </location>
</feature>
<evidence type="ECO:0000313" key="2">
    <source>
        <dbReference type="EMBL" id="OWV33646.1"/>
    </source>
</evidence>
<name>A0A219B6A5_9SPHN</name>
<feature type="chain" id="PRO_5012397563" description="Porin" evidence="1">
    <location>
        <begin position="22"/>
        <end position="264"/>
    </location>
</feature>
<proteinExistence type="predicted"/>
<dbReference type="NCBIfam" id="TIGR02001">
    <property type="entry name" value="gcw_chp"/>
    <property type="match status" value="1"/>
</dbReference>
<organism evidence="2 3">
    <name type="scientific">Pacificimonas flava</name>
    <dbReference type="NCBI Taxonomy" id="1234595"/>
    <lineage>
        <taxon>Bacteria</taxon>
        <taxon>Pseudomonadati</taxon>
        <taxon>Pseudomonadota</taxon>
        <taxon>Alphaproteobacteria</taxon>
        <taxon>Sphingomonadales</taxon>
        <taxon>Sphingosinicellaceae</taxon>
        <taxon>Pacificimonas</taxon>
    </lineage>
</organism>
<dbReference type="OrthoDB" id="9793561at2"/>
<dbReference type="Proteomes" id="UP000198462">
    <property type="component" value="Unassembled WGS sequence"/>
</dbReference>
<dbReference type="RefSeq" id="WP_088712421.1">
    <property type="nucleotide sequence ID" value="NZ_NFZT01000001.1"/>
</dbReference>